<dbReference type="Proteomes" id="UP000008068">
    <property type="component" value="Unassembled WGS sequence"/>
</dbReference>
<evidence type="ECO:0000313" key="3">
    <source>
        <dbReference type="EMBL" id="EGT56488.1"/>
    </source>
</evidence>
<dbReference type="eggNOG" id="ENOG502TJTA">
    <property type="taxonomic scope" value="Eukaryota"/>
</dbReference>
<keyword evidence="1" id="KW-1133">Transmembrane helix</keyword>
<dbReference type="OrthoDB" id="28673at2759"/>
<keyword evidence="1" id="KW-0472">Membrane</keyword>
<accession>G0MGD4</accession>
<name>G0MGD4_CAEBE</name>
<proteinExistence type="predicted"/>
<dbReference type="PANTHER" id="PTHR21503">
    <property type="entry name" value="F-BOX-CONTAINING HYPOTHETICAL PROTEIN C.ELEGANS"/>
    <property type="match status" value="1"/>
</dbReference>
<dbReference type="InParanoid" id="G0MGD4"/>
<evidence type="ECO:0000259" key="2">
    <source>
        <dbReference type="Pfam" id="PF07735"/>
    </source>
</evidence>
<feature type="transmembrane region" description="Helical" evidence="1">
    <location>
        <begin position="21"/>
        <end position="43"/>
    </location>
</feature>
<dbReference type="OMA" id="YFEMEDI"/>
<gene>
    <name evidence="3" type="ORF">CAEBREN_25176</name>
</gene>
<dbReference type="HOGENOM" id="CLU_028840_0_1_1"/>
<keyword evidence="4" id="KW-1185">Reference proteome</keyword>
<sequence length="400" mass="46859">MLSVKQRDCTKNRKTEYKNTFLERPSWPLSLPFFFLIDFYIIFFQFSAAIFQIMLTFPLFRLPLVSLAVVVKHFHLNHLINISFCSQKSRRLVKALRKKHSKICIQFLFSRKHCLYLNDRFPKDILPGEDLDKIQYTIISIKRKSDSLDTRHLKVGDSLVPVSSRANKHGEIDLHFHFDDVFDGSKTMSIYICSFLENPIYGLNLSSDFQPDQIRRTIDWAVSFQKSVESYYIEDDKISDDHFRNVLDVCSSANKFAFYGKLSPEFRHQFTFENDSITLTNAFWVNLDNLLKINCRKCTVWGSNLTNLEVNQYLKHWKTGKFPKLKVAYFEMEDINLEVLLADLSAVEFPEGEERTFKDASNRDVTINYGFDIQMENGTLATIVHQGGNIVSKWFYMVVW</sequence>
<feature type="domain" description="Sdz-33 F-box" evidence="2">
    <location>
        <begin position="266"/>
        <end position="327"/>
    </location>
</feature>
<dbReference type="EMBL" id="GL379793">
    <property type="protein sequence ID" value="EGT56488.1"/>
    <property type="molecule type" value="Genomic_DNA"/>
</dbReference>
<dbReference type="AlphaFoldDB" id="G0MGD4"/>
<dbReference type="Pfam" id="PF07735">
    <property type="entry name" value="FBA_2"/>
    <property type="match status" value="1"/>
</dbReference>
<protein>
    <recommendedName>
        <fullName evidence="2">Sdz-33 F-box domain-containing protein</fullName>
    </recommendedName>
</protein>
<evidence type="ECO:0000256" key="1">
    <source>
        <dbReference type="SAM" id="Phobius"/>
    </source>
</evidence>
<keyword evidence="1" id="KW-0812">Transmembrane</keyword>
<dbReference type="InterPro" id="IPR012885">
    <property type="entry name" value="F-box_Sdz-33"/>
</dbReference>
<organism evidence="4">
    <name type="scientific">Caenorhabditis brenneri</name>
    <name type="common">Nematode worm</name>
    <dbReference type="NCBI Taxonomy" id="135651"/>
    <lineage>
        <taxon>Eukaryota</taxon>
        <taxon>Metazoa</taxon>
        <taxon>Ecdysozoa</taxon>
        <taxon>Nematoda</taxon>
        <taxon>Chromadorea</taxon>
        <taxon>Rhabditida</taxon>
        <taxon>Rhabditina</taxon>
        <taxon>Rhabditomorpha</taxon>
        <taxon>Rhabditoidea</taxon>
        <taxon>Rhabditidae</taxon>
        <taxon>Peloderinae</taxon>
        <taxon>Caenorhabditis</taxon>
    </lineage>
</organism>
<evidence type="ECO:0000313" key="4">
    <source>
        <dbReference type="Proteomes" id="UP000008068"/>
    </source>
</evidence>
<reference evidence="4" key="1">
    <citation type="submission" date="2011-07" db="EMBL/GenBank/DDBJ databases">
        <authorList>
            <consortium name="Caenorhabditis brenneri Sequencing and Analysis Consortium"/>
            <person name="Wilson R.K."/>
        </authorList>
    </citation>
    <scope>NUCLEOTIDE SEQUENCE [LARGE SCALE GENOMIC DNA]</scope>
    <source>
        <strain evidence="4">PB2801</strain>
    </source>
</reference>